<reference evidence="1 2" key="1">
    <citation type="submission" date="2007-08" db="EMBL/GenBank/DDBJ databases">
        <authorList>
            <consortium name="The Vibrio harveyi Genome Sequencing Project"/>
            <person name="Bassler B."/>
            <person name="Clifton S.W."/>
            <person name="Fulton L."/>
            <person name="Delehaunty K."/>
            <person name="Fronick C."/>
            <person name="Harrison M."/>
            <person name="Markivic C."/>
            <person name="Fulton R."/>
            <person name="Tin-Wollam A.-M."/>
            <person name="Shah N."/>
            <person name="Pepin K."/>
            <person name="Nash W."/>
            <person name="Thiruvilangam P."/>
            <person name="Bhonagiri V."/>
            <person name="Waters C."/>
            <person name="Tu K.C."/>
            <person name="Irgon J."/>
            <person name="Wilson R.K."/>
        </authorList>
    </citation>
    <scope>NUCLEOTIDE SEQUENCE [LARGE SCALE GENOMIC DNA]</scope>
    <source>
        <strain evidence="2">ATCC BAA-1116 / BB120</strain>
    </source>
</reference>
<accession>A7N8A1</accession>
<organism evidence="1 2">
    <name type="scientific">Vibrio campbellii (strain ATCC BAA-1116)</name>
    <dbReference type="NCBI Taxonomy" id="2902295"/>
    <lineage>
        <taxon>Bacteria</taxon>
        <taxon>Pseudomonadati</taxon>
        <taxon>Pseudomonadota</taxon>
        <taxon>Gammaproteobacteria</taxon>
        <taxon>Vibrionales</taxon>
        <taxon>Vibrionaceae</taxon>
        <taxon>Vibrio</taxon>
    </lineage>
</organism>
<gene>
    <name evidence="1" type="ordered locus">VIBHAR_06430</name>
</gene>
<dbReference type="AlphaFoldDB" id="A7N8A1"/>
<dbReference type="EMBL" id="CP000790">
    <property type="protein sequence ID" value="ABU74321.1"/>
    <property type="molecule type" value="Genomic_DNA"/>
</dbReference>
<proteinExistence type="predicted"/>
<dbReference type="KEGG" id="vha:VIBHAR_06430"/>
<evidence type="ECO:0000313" key="1">
    <source>
        <dbReference type="EMBL" id="ABU74321.1"/>
    </source>
</evidence>
<dbReference type="Proteomes" id="UP000008152">
    <property type="component" value="Chromosome II"/>
</dbReference>
<protein>
    <submittedName>
        <fullName evidence="1">Uncharacterized protein</fullName>
    </submittedName>
</protein>
<evidence type="ECO:0000313" key="2">
    <source>
        <dbReference type="Proteomes" id="UP000008152"/>
    </source>
</evidence>
<name>A7N8A1_VIBC1</name>
<sequence length="37" mass="4413">MLSLIAFECIFKLTALARQQASLKSSLRHRLWTYPRY</sequence>